<feature type="compositionally biased region" description="Polar residues" evidence="2">
    <location>
        <begin position="711"/>
        <end position="721"/>
    </location>
</feature>
<keyword evidence="4" id="KW-1185">Reference proteome</keyword>
<accession>A0A3N4I6K3</accession>
<proteinExistence type="predicted"/>
<protein>
    <submittedName>
        <fullName evidence="3">Uncharacterized protein</fullName>
    </submittedName>
</protein>
<feature type="compositionally biased region" description="Low complexity" evidence="2">
    <location>
        <begin position="885"/>
        <end position="894"/>
    </location>
</feature>
<dbReference type="Proteomes" id="UP000275078">
    <property type="component" value="Unassembled WGS sequence"/>
</dbReference>
<dbReference type="EMBL" id="ML119695">
    <property type="protein sequence ID" value="RPA79801.1"/>
    <property type="molecule type" value="Genomic_DNA"/>
</dbReference>
<feature type="compositionally biased region" description="Basic and acidic residues" evidence="2">
    <location>
        <begin position="1"/>
        <end position="26"/>
    </location>
</feature>
<feature type="compositionally biased region" description="Pro residues" evidence="2">
    <location>
        <begin position="438"/>
        <end position="448"/>
    </location>
</feature>
<feature type="compositionally biased region" description="Low complexity" evidence="2">
    <location>
        <begin position="90"/>
        <end position="100"/>
    </location>
</feature>
<feature type="compositionally biased region" description="Low complexity" evidence="2">
    <location>
        <begin position="811"/>
        <end position="824"/>
    </location>
</feature>
<feature type="compositionally biased region" description="Basic and acidic residues" evidence="2">
    <location>
        <begin position="73"/>
        <end position="82"/>
    </location>
</feature>
<feature type="compositionally biased region" description="Low complexity" evidence="2">
    <location>
        <begin position="245"/>
        <end position="262"/>
    </location>
</feature>
<sequence>MARRALEEKKADKEDTIRSREDHDASHTVNDASSGDEAADGSQSGSVHEVDEEEDDSDSEDEDAENDEDEIVEESKMGDRQDLLAPDEPSTTTTESATKSSKSKAKGRPKLAARKTMVILCCSTRRQVMRLKRAIKRYFRRKFKVCYRFKKQFSEYDDTTQSKLVYNFQNWCETNRGRRPSSDEAEDFLVDICRDNVRNRNAKLYRQACEEASALGLPPPPKRGRGRPRKYPSTNTKGSKSQPQKVIKSPSLVKKKVSSAPSNLDQAGSHNSIFVHLPYTLEKAVECTPAIYQNVKAWHQFCRRHDELWRDESVNGCVLAYLNEQEYTDTLASENPGTPVMTEDELADMVKRSKGKHIYLIIVTEDELAAWREARQNDLIESAQSPELHDNDVDGVTLTSKRKVNDEMAVDVVFDQPPRKKEKGNKGKKSEPAGAAPTPHPSLSPPPQISVDNTQTRNLKKLLVEKNAETDRLQKMIQELSDREGKALAAEQAARAREASAYAKVISARQQVLLEKEAAEEAKRLAAVEKEKAQEERLARERLEQQRLMQEKVEREKLEQQRLEQEKVERAERQLMEQEKAERKRRKHEKLQQQQMIADQVNGEQGHYPMAHAQQKSSAASSVLLSAGYAFPSSFDRMLDTTLFRMQDTLQRAGINQEPASNQEADRRSRSRLPTIPRIPTPPPIHFPVNQKKSSPLQFTVNQNRSSPLQFTANQKKSSPPQLHPHKGPAPQPGAQVPRPGPVRPNMATPLVQPQQPFLNASVPGPVTGTYGQQPKGTIGISRELKALGIDIGDALNLEQAVPPSNGPAVRRTSSRLSSMASQSQGDTASQQSVPAVKKKKLTAAEQQQRDEQRKALMGKYASGGSRGGPISESITVAYPSGNATSKTNGVKTKTGNKRS</sequence>
<feature type="region of interest" description="Disordered" evidence="2">
    <location>
        <begin position="711"/>
        <end position="746"/>
    </location>
</feature>
<feature type="compositionally biased region" description="Polar residues" evidence="2">
    <location>
        <begin position="825"/>
        <end position="834"/>
    </location>
</feature>
<evidence type="ECO:0000256" key="1">
    <source>
        <dbReference type="SAM" id="Coils"/>
    </source>
</evidence>
<feature type="compositionally biased region" description="Acidic residues" evidence="2">
    <location>
        <begin position="50"/>
        <end position="72"/>
    </location>
</feature>
<keyword evidence="1" id="KW-0175">Coiled coil</keyword>
<feature type="compositionally biased region" description="Basic residues" evidence="2">
    <location>
        <begin position="101"/>
        <end position="110"/>
    </location>
</feature>
<feature type="region of interest" description="Disordered" evidence="2">
    <location>
        <begin position="214"/>
        <end position="265"/>
    </location>
</feature>
<feature type="coiled-coil region" evidence="1">
    <location>
        <begin position="511"/>
        <end position="591"/>
    </location>
</feature>
<feature type="region of interest" description="Disordered" evidence="2">
    <location>
        <begin position="1"/>
        <end position="110"/>
    </location>
</feature>
<evidence type="ECO:0000256" key="2">
    <source>
        <dbReference type="SAM" id="MobiDB-lite"/>
    </source>
</evidence>
<feature type="region of interest" description="Disordered" evidence="2">
    <location>
        <begin position="652"/>
        <end position="692"/>
    </location>
</feature>
<feature type="region of interest" description="Disordered" evidence="2">
    <location>
        <begin position="799"/>
        <end position="900"/>
    </location>
</feature>
<feature type="compositionally biased region" description="Pro residues" evidence="2">
    <location>
        <begin position="677"/>
        <end position="686"/>
    </location>
</feature>
<evidence type="ECO:0000313" key="4">
    <source>
        <dbReference type="Proteomes" id="UP000275078"/>
    </source>
</evidence>
<organism evidence="3 4">
    <name type="scientific">Ascobolus immersus RN42</name>
    <dbReference type="NCBI Taxonomy" id="1160509"/>
    <lineage>
        <taxon>Eukaryota</taxon>
        <taxon>Fungi</taxon>
        <taxon>Dikarya</taxon>
        <taxon>Ascomycota</taxon>
        <taxon>Pezizomycotina</taxon>
        <taxon>Pezizomycetes</taxon>
        <taxon>Pezizales</taxon>
        <taxon>Ascobolaceae</taxon>
        <taxon>Ascobolus</taxon>
    </lineage>
</organism>
<evidence type="ECO:0000313" key="3">
    <source>
        <dbReference type="EMBL" id="RPA79801.1"/>
    </source>
</evidence>
<name>A0A3N4I6K3_ASCIM</name>
<dbReference type="AlphaFoldDB" id="A0A3N4I6K3"/>
<reference evidence="3 4" key="1">
    <citation type="journal article" date="2018" name="Nat. Ecol. Evol.">
        <title>Pezizomycetes genomes reveal the molecular basis of ectomycorrhizal truffle lifestyle.</title>
        <authorList>
            <person name="Murat C."/>
            <person name="Payen T."/>
            <person name="Noel B."/>
            <person name="Kuo A."/>
            <person name="Morin E."/>
            <person name="Chen J."/>
            <person name="Kohler A."/>
            <person name="Krizsan K."/>
            <person name="Balestrini R."/>
            <person name="Da Silva C."/>
            <person name="Montanini B."/>
            <person name="Hainaut M."/>
            <person name="Levati E."/>
            <person name="Barry K.W."/>
            <person name="Belfiori B."/>
            <person name="Cichocki N."/>
            <person name="Clum A."/>
            <person name="Dockter R.B."/>
            <person name="Fauchery L."/>
            <person name="Guy J."/>
            <person name="Iotti M."/>
            <person name="Le Tacon F."/>
            <person name="Lindquist E.A."/>
            <person name="Lipzen A."/>
            <person name="Malagnac F."/>
            <person name="Mello A."/>
            <person name="Molinier V."/>
            <person name="Miyauchi S."/>
            <person name="Poulain J."/>
            <person name="Riccioni C."/>
            <person name="Rubini A."/>
            <person name="Sitrit Y."/>
            <person name="Splivallo R."/>
            <person name="Traeger S."/>
            <person name="Wang M."/>
            <person name="Zifcakova L."/>
            <person name="Wipf D."/>
            <person name="Zambonelli A."/>
            <person name="Paolocci F."/>
            <person name="Nowrousian M."/>
            <person name="Ottonello S."/>
            <person name="Baldrian P."/>
            <person name="Spatafora J.W."/>
            <person name="Henrissat B."/>
            <person name="Nagy L.G."/>
            <person name="Aury J.M."/>
            <person name="Wincker P."/>
            <person name="Grigoriev I.V."/>
            <person name="Bonfante P."/>
            <person name="Martin F.M."/>
        </authorList>
    </citation>
    <scope>NUCLEOTIDE SEQUENCE [LARGE SCALE GENOMIC DNA]</scope>
    <source>
        <strain evidence="3 4">RN42</strain>
    </source>
</reference>
<feature type="region of interest" description="Disordered" evidence="2">
    <location>
        <begin position="409"/>
        <end position="452"/>
    </location>
</feature>
<gene>
    <name evidence="3" type="ORF">BJ508DRAFT_308106</name>
</gene>
<feature type="compositionally biased region" description="Polar residues" evidence="2">
    <location>
        <begin position="232"/>
        <end position="244"/>
    </location>
</feature>